<organism evidence="1">
    <name type="scientific">Albugo laibachii Nc14</name>
    <dbReference type="NCBI Taxonomy" id="890382"/>
    <lineage>
        <taxon>Eukaryota</taxon>
        <taxon>Sar</taxon>
        <taxon>Stramenopiles</taxon>
        <taxon>Oomycota</taxon>
        <taxon>Peronosporomycetes</taxon>
        <taxon>Albuginales</taxon>
        <taxon>Albuginaceae</taxon>
        <taxon>Albugo</taxon>
    </lineage>
</organism>
<reference evidence="1" key="2">
    <citation type="submission" date="2011-02" db="EMBL/GenBank/DDBJ databases">
        <authorList>
            <person name="MacLean D."/>
        </authorList>
    </citation>
    <scope>NUCLEOTIDE SEQUENCE</scope>
</reference>
<protein>
    <submittedName>
        <fullName evidence="1">AlNc14C1296G12875 protein</fullName>
    </submittedName>
</protein>
<dbReference type="AlphaFoldDB" id="F0X2M4"/>
<sequence length="184" mass="22206">MEIEAIFDRWVYARRLEDSKRHCTQLLRYLPSSNRRKAQRDSVVAESFSISETANIDDLDRSDFSDAGLQYMRKLKMLQELNEEDYGVFKSIKKASPLEEIRKKNQELERRMHMILDTHQISESKKNTDEKFHKQLFEQSKKRDEDQFPRDLKYKFQHEEEIKELEGNELPTILALQRDYVLFR</sequence>
<reference evidence="1" key="1">
    <citation type="journal article" date="2011" name="PLoS Biol.">
        <title>Gene gain and loss during evolution of obligate parasitism in the white rust pathogen of Arabidopsis thaliana.</title>
        <authorList>
            <person name="Kemen E."/>
            <person name="Gardiner A."/>
            <person name="Schultz-Larsen T."/>
            <person name="Kemen A.C."/>
            <person name="Balmuth A.L."/>
            <person name="Robert-Seilaniantz A."/>
            <person name="Bailey K."/>
            <person name="Holub E."/>
            <person name="Studholme D.J."/>
            <person name="Maclean D."/>
            <person name="Jones J.D."/>
        </authorList>
    </citation>
    <scope>NUCLEOTIDE SEQUENCE</scope>
</reference>
<evidence type="ECO:0000313" key="1">
    <source>
        <dbReference type="EMBL" id="CCA28140.1"/>
    </source>
</evidence>
<proteinExistence type="predicted"/>
<accession>F0X2M4</accession>
<dbReference type="HOGENOM" id="CLU_1470747_0_0_1"/>
<name>F0X2M4_9STRA</name>
<gene>
    <name evidence="1" type="primary">AlNc14C1296G12875</name>
    <name evidence="1" type="ORF">ALNC14_142840</name>
</gene>
<dbReference type="EMBL" id="FR824956">
    <property type="protein sequence ID" value="CCA28140.1"/>
    <property type="molecule type" value="Genomic_DNA"/>
</dbReference>